<gene>
    <name evidence="4" type="ORF">CW354_11870</name>
</gene>
<keyword evidence="5" id="KW-1185">Reference proteome</keyword>
<dbReference type="InterPro" id="IPR001375">
    <property type="entry name" value="Peptidase_S9_cat"/>
</dbReference>
<evidence type="ECO:0000256" key="2">
    <source>
        <dbReference type="SAM" id="SignalP"/>
    </source>
</evidence>
<keyword evidence="1" id="KW-0378">Hydrolase</keyword>
<evidence type="ECO:0000313" key="5">
    <source>
        <dbReference type="Proteomes" id="UP000239504"/>
    </source>
</evidence>
<accession>A0A2S7K4S0</accession>
<organism evidence="4 5">
    <name type="scientific">Hyphococcus luteus</name>
    <dbReference type="NCBI Taxonomy" id="2058213"/>
    <lineage>
        <taxon>Bacteria</taxon>
        <taxon>Pseudomonadati</taxon>
        <taxon>Pseudomonadota</taxon>
        <taxon>Alphaproteobacteria</taxon>
        <taxon>Parvularculales</taxon>
        <taxon>Parvularculaceae</taxon>
        <taxon>Hyphococcus</taxon>
    </lineage>
</organism>
<reference evidence="4 5" key="1">
    <citation type="submission" date="2017-12" db="EMBL/GenBank/DDBJ databases">
        <authorList>
            <person name="Hurst M.R.H."/>
        </authorList>
    </citation>
    <scope>NUCLEOTIDE SEQUENCE [LARGE SCALE GENOMIC DNA]</scope>
    <source>
        <strain evidence="4 5">SY-3-19</strain>
    </source>
</reference>
<dbReference type="SUPFAM" id="SSF50993">
    <property type="entry name" value="Peptidase/esterase 'gauge' domain"/>
    <property type="match status" value="1"/>
</dbReference>
<dbReference type="Pfam" id="PF00326">
    <property type="entry name" value="Peptidase_S9"/>
    <property type="match status" value="1"/>
</dbReference>
<proteinExistence type="predicted"/>
<dbReference type="PANTHER" id="PTHR42776:SF27">
    <property type="entry name" value="DIPEPTIDYL PEPTIDASE FAMILY MEMBER 6"/>
    <property type="match status" value="1"/>
</dbReference>
<feature type="domain" description="Peptidase S9 prolyl oligopeptidase catalytic" evidence="3">
    <location>
        <begin position="429"/>
        <end position="643"/>
    </location>
</feature>
<dbReference type="GO" id="GO:0004252">
    <property type="term" value="F:serine-type endopeptidase activity"/>
    <property type="evidence" value="ECO:0007669"/>
    <property type="project" value="TreeGrafter"/>
</dbReference>
<sequence length="644" mass="70936">MGRILLLLAAVFSFSVMPAEAAEPPSLEIYGNLPSIRSLAISPSGERVVFLRDDGEREYAAAFDFKKNEMIGGVNTSDIKAHDIYFVSEDYVILFVSETEYKPGYRSEYEFTTAFSWNVETDEVKELLRYEDELHPGQTGLGYIVGRMKDEDYVFMPAFIGLPNPDLDLLKVRLESGVSVSSESGTYHTRDWIVDENGNVVAREEFDDKANLYSIFFYVNGRPVKIYEEETAIPDKSLVGVKPDGSALIVDVTLADTDRDALVALTPNGKFSERLYARPDAEVESVLSDFNRVVYGVRYSGLKPSYEFFDPALERQIASAQATFPDASVRLTDWTDDFETMVLRVEGGAAPPAYYLYRPSQHQISHAGSIYEGLGADQVGSVNIMKFKARDGVQISSILTLPPGGAVKGGYPTVILPHGGPASYDSVGFDWLAQYFASRGYAVVQPNFRGSWGFGESFKEAGHGQWGRGVMQHDVTDAADAAIKAGVADPERMCIVGASYGGYAALAGGAFTPDLYQCVAAFAPVTDLPRMIFDEGLERGRRSWVVDYWTKVIGDVNKERDRLEDISPANHAEAFKAPVLLIHGNDDTVVPYRQSRIMEGALKGADKDVELVKVKGGDHWLSTSEMRLETLRALGGFVDSHIGQ</sequence>
<dbReference type="Gene3D" id="3.40.50.1820">
    <property type="entry name" value="alpha/beta hydrolase"/>
    <property type="match status" value="1"/>
</dbReference>
<dbReference type="EMBL" id="PJCH01000007">
    <property type="protein sequence ID" value="PQA87492.1"/>
    <property type="molecule type" value="Genomic_DNA"/>
</dbReference>
<dbReference type="Proteomes" id="UP000239504">
    <property type="component" value="Unassembled WGS sequence"/>
</dbReference>
<name>A0A2S7K4S0_9PROT</name>
<dbReference type="PANTHER" id="PTHR42776">
    <property type="entry name" value="SERINE PEPTIDASE S9 FAMILY MEMBER"/>
    <property type="match status" value="1"/>
</dbReference>
<comment type="caution">
    <text evidence="4">The sequence shown here is derived from an EMBL/GenBank/DDBJ whole genome shotgun (WGS) entry which is preliminary data.</text>
</comment>
<evidence type="ECO:0000259" key="3">
    <source>
        <dbReference type="Pfam" id="PF00326"/>
    </source>
</evidence>
<protein>
    <submittedName>
        <fullName evidence="4">S9 family peptidase</fullName>
    </submittedName>
</protein>
<dbReference type="SUPFAM" id="SSF53474">
    <property type="entry name" value="alpha/beta-Hydrolases"/>
    <property type="match status" value="1"/>
</dbReference>
<evidence type="ECO:0000313" key="4">
    <source>
        <dbReference type="EMBL" id="PQA87492.1"/>
    </source>
</evidence>
<feature type="signal peptide" evidence="2">
    <location>
        <begin position="1"/>
        <end position="21"/>
    </location>
</feature>
<dbReference type="AlphaFoldDB" id="A0A2S7K4S0"/>
<dbReference type="GO" id="GO:0006508">
    <property type="term" value="P:proteolysis"/>
    <property type="evidence" value="ECO:0007669"/>
    <property type="project" value="InterPro"/>
</dbReference>
<dbReference type="InterPro" id="IPR029058">
    <property type="entry name" value="AB_hydrolase_fold"/>
</dbReference>
<feature type="chain" id="PRO_5015677811" evidence="2">
    <location>
        <begin position="22"/>
        <end position="644"/>
    </location>
</feature>
<keyword evidence="2" id="KW-0732">Signal</keyword>
<evidence type="ECO:0000256" key="1">
    <source>
        <dbReference type="ARBA" id="ARBA00022801"/>
    </source>
</evidence>